<keyword evidence="8 11" id="KW-0472">Membrane</keyword>
<reference evidence="15" key="1">
    <citation type="submission" date="2017-06" db="EMBL/GenBank/DDBJ databases">
        <authorList>
            <person name="Varghese N."/>
            <person name="Submissions S."/>
        </authorList>
    </citation>
    <scope>NUCLEOTIDE SEQUENCE [LARGE SCALE GENOMIC DNA]</scope>
    <source>
        <strain evidence="15">DSM 22348</strain>
    </source>
</reference>
<evidence type="ECO:0000256" key="11">
    <source>
        <dbReference type="SAM" id="Phobius"/>
    </source>
</evidence>
<gene>
    <name evidence="14" type="ORF">SAMN05444352_110194</name>
</gene>
<dbReference type="AlphaFoldDB" id="A0A239FRL2"/>
<feature type="transmembrane region" description="Helical" evidence="11">
    <location>
        <begin position="22"/>
        <end position="51"/>
    </location>
</feature>
<dbReference type="PANTHER" id="PTHR30414:SF0">
    <property type="entry name" value="MINICONDUCTANCE MECHANOSENSITIVE CHANNEL YBDG"/>
    <property type="match status" value="1"/>
</dbReference>
<evidence type="ECO:0000256" key="3">
    <source>
        <dbReference type="ARBA" id="ARBA00022475"/>
    </source>
</evidence>
<name>A0A239FRL2_9PSED</name>
<dbReference type="GO" id="GO:0008381">
    <property type="term" value="F:mechanosensitive monoatomic ion channel activity"/>
    <property type="evidence" value="ECO:0007669"/>
    <property type="project" value="InterPro"/>
</dbReference>
<dbReference type="GO" id="GO:0071470">
    <property type="term" value="P:cellular response to osmotic stress"/>
    <property type="evidence" value="ECO:0007669"/>
    <property type="project" value="InterPro"/>
</dbReference>
<keyword evidence="4" id="KW-0997">Cell inner membrane</keyword>
<comment type="subcellular location">
    <subcellularLocation>
        <location evidence="1">Cell inner membrane</location>
        <topology evidence="1">Multi-pass membrane protein</topology>
    </subcellularLocation>
</comment>
<dbReference type="InterPro" id="IPR049278">
    <property type="entry name" value="MS_channel_C"/>
</dbReference>
<dbReference type="Gene3D" id="2.30.30.60">
    <property type="match status" value="1"/>
</dbReference>
<feature type="domain" description="Mechanosensitive ion channel MscS" evidence="12">
    <location>
        <begin position="188"/>
        <end position="256"/>
    </location>
</feature>
<dbReference type="OrthoDB" id="9775207at2"/>
<feature type="transmembrane region" description="Helical" evidence="11">
    <location>
        <begin position="100"/>
        <end position="122"/>
    </location>
</feature>
<dbReference type="InterPro" id="IPR006685">
    <property type="entry name" value="MscS_channel_2nd"/>
</dbReference>
<dbReference type="GO" id="GO:0005886">
    <property type="term" value="C:plasma membrane"/>
    <property type="evidence" value="ECO:0007669"/>
    <property type="project" value="UniProtKB-SubCell"/>
</dbReference>
<evidence type="ECO:0000256" key="1">
    <source>
        <dbReference type="ARBA" id="ARBA00004429"/>
    </source>
</evidence>
<dbReference type="Pfam" id="PF00924">
    <property type="entry name" value="MS_channel_2nd"/>
    <property type="match status" value="1"/>
</dbReference>
<keyword evidence="7" id="KW-0346">Stress response</keyword>
<keyword evidence="15" id="KW-1185">Reference proteome</keyword>
<evidence type="ECO:0000256" key="7">
    <source>
        <dbReference type="ARBA" id="ARBA00023016"/>
    </source>
</evidence>
<evidence type="ECO:0000256" key="2">
    <source>
        <dbReference type="ARBA" id="ARBA00008017"/>
    </source>
</evidence>
<sequence>MAIQQFWQDALDLWGTLDQHPLLHAGLGLVFLLVIALVLGRVARFVILHTVKLLGRQPALHWLKDLLQNKVFQRLAQITPSLVVQFGLKLVPELSVASQHFLGNLALAFTILFLLLAVAALLDALLDIYARTEHARTRSIKGYVQLAKMVLYVFGAIIIVATLIDRSPLLLLSGLGAMSAVILLVYKDTLLSFVASVQLTSNDMLRVGDWIEMPQVGADGDVVDITLHTVKVQNFDKTIVSIPTWRLMSESFRNWRGMQQSGGRRIKRSLFIDAGGVRFLNAEEQQRLGGVRLLGDYLAQKRNELHTWNEAQGQVAELSANRRRLTNIGTFRAFALAYLKNHPDVQTDMTCMVRQMQTTAEGVPLEIYCFTRTTAWAEYERIQGDIFDYLLAVLPEFGLSLYQQPSGSDLRAGLSAMSQQRRASAEPAQPH</sequence>
<feature type="domain" description="Mechanosensitive ion channel MscS C-terminal" evidence="13">
    <location>
        <begin position="339"/>
        <end position="398"/>
    </location>
</feature>
<dbReference type="EMBL" id="FZOL01000010">
    <property type="protein sequence ID" value="SNS59228.1"/>
    <property type="molecule type" value="Genomic_DNA"/>
</dbReference>
<comment type="similarity">
    <text evidence="2">Belongs to the MscS (TC 1.A.23) family.</text>
</comment>
<organism evidence="14 15">
    <name type="scientific">Pseudomonas japonica</name>
    <dbReference type="NCBI Taxonomy" id="256466"/>
    <lineage>
        <taxon>Bacteria</taxon>
        <taxon>Pseudomonadati</taxon>
        <taxon>Pseudomonadota</taxon>
        <taxon>Gammaproteobacteria</taxon>
        <taxon>Pseudomonadales</taxon>
        <taxon>Pseudomonadaceae</taxon>
        <taxon>Pseudomonas</taxon>
    </lineage>
</organism>
<dbReference type="InterPro" id="IPR010920">
    <property type="entry name" value="LSM_dom_sf"/>
</dbReference>
<dbReference type="Pfam" id="PF21082">
    <property type="entry name" value="MS_channel_3rd"/>
    <property type="match status" value="1"/>
</dbReference>
<evidence type="ECO:0000256" key="9">
    <source>
        <dbReference type="ARBA" id="ARBA00093630"/>
    </source>
</evidence>
<proteinExistence type="inferred from homology"/>
<keyword evidence="5 11" id="KW-0812">Transmembrane</keyword>
<protein>
    <recommendedName>
        <fullName evidence="9">Mechanosensing system component YbdG</fullName>
    </recommendedName>
    <alternativeName>
        <fullName evidence="10">Mechanosensitive channel homolog YbdG</fullName>
    </alternativeName>
</protein>
<dbReference type="InterPro" id="IPR030192">
    <property type="entry name" value="YbdG"/>
</dbReference>
<evidence type="ECO:0000259" key="12">
    <source>
        <dbReference type="Pfam" id="PF00924"/>
    </source>
</evidence>
<evidence type="ECO:0000313" key="14">
    <source>
        <dbReference type="EMBL" id="SNS59228.1"/>
    </source>
</evidence>
<evidence type="ECO:0000256" key="8">
    <source>
        <dbReference type="ARBA" id="ARBA00023136"/>
    </source>
</evidence>
<feature type="transmembrane region" description="Helical" evidence="11">
    <location>
        <begin position="169"/>
        <end position="186"/>
    </location>
</feature>
<dbReference type="PANTHER" id="PTHR30414">
    <property type="entry name" value="MINICONDUCTANCE MECHANOSENSITIVE CHANNEL YBDG"/>
    <property type="match status" value="1"/>
</dbReference>
<keyword evidence="6 11" id="KW-1133">Transmembrane helix</keyword>
<evidence type="ECO:0000256" key="6">
    <source>
        <dbReference type="ARBA" id="ARBA00022989"/>
    </source>
</evidence>
<feature type="transmembrane region" description="Helical" evidence="11">
    <location>
        <begin position="143"/>
        <end position="163"/>
    </location>
</feature>
<evidence type="ECO:0000256" key="4">
    <source>
        <dbReference type="ARBA" id="ARBA00022519"/>
    </source>
</evidence>
<dbReference type="SUPFAM" id="SSF50182">
    <property type="entry name" value="Sm-like ribonucleoproteins"/>
    <property type="match status" value="1"/>
</dbReference>
<evidence type="ECO:0000259" key="13">
    <source>
        <dbReference type="Pfam" id="PF21082"/>
    </source>
</evidence>
<dbReference type="Proteomes" id="UP000198407">
    <property type="component" value="Unassembled WGS sequence"/>
</dbReference>
<evidence type="ECO:0000256" key="5">
    <source>
        <dbReference type="ARBA" id="ARBA00022692"/>
    </source>
</evidence>
<dbReference type="RefSeq" id="WP_042129179.1">
    <property type="nucleotide sequence ID" value="NZ_FZOL01000010.1"/>
</dbReference>
<evidence type="ECO:0000256" key="10">
    <source>
        <dbReference type="ARBA" id="ARBA00093659"/>
    </source>
</evidence>
<evidence type="ECO:0000313" key="15">
    <source>
        <dbReference type="Proteomes" id="UP000198407"/>
    </source>
</evidence>
<keyword evidence="3" id="KW-1003">Cell membrane</keyword>
<dbReference type="FunFam" id="2.30.30.60:FF:000002">
    <property type="entry name" value="Mechanosensitive ion channel family protein"/>
    <property type="match status" value="1"/>
</dbReference>
<dbReference type="STRING" id="1215104.GCA_000730585_00753"/>
<accession>A0A239FRL2</accession>
<dbReference type="InterPro" id="IPR023408">
    <property type="entry name" value="MscS_beta-dom_sf"/>
</dbReference>